<evidence type="ECO:0000313" key="3">
    <source>
        <dbReference type="Proteomes" id="UP000242164"/>
    </source>
</evidence>
<dbReference type="PANTHER" id="PTHR30344">
    <property type="entry name" value="6-PHOSPHOGLUCONOLACTONASE-RELATED"/>
    <property type="match status" value="1"/>
</dbReference>
<dbReference type="EMBL" id="FMIK01000034">
    <property type="protein sequence ID" value="SCL96315.1"/>
    <property type="molecule type" value="Genomic_DNA"/>
</dbReference>
<dbReference type="FunFam" id="2.130.10.10:FF:000306">
    <property type="entry name" value="3-carboxymuconate cyclase"/>
    <property type="match status" value="1"/>
</dbReference>
<dbReference type="RefSeq" id="WP_012094845.1">
    <property type="nucleotide sequence ID" value="NZ_CP024101.1"/>
</dbReference>
<dbReference type="EC" id="3.1.1.31" evidence="2"/>
<dbReference type="GeneID" id="33897668"/>
<keyword evidence="2" id="KW-0378">Hydrolase</keyword>
<dbReference type="Gene3D" id="2.130.10.10">
    <property type="entry name" value="YVTN repeat-like/Quinoprotein amine dehydrogenase"/>
    <property type="match status" value="1"/>
</dbReference>
<dbReference type="PANTHER" id="PTHR30344:SF1">
    <property type="entry name" value="6-PHOSPHOGLUCONOLACTONASE"/>
    <property type="match status" value="1"/>
</dbReference>
<dbReference type="InterPro" id="IPR015943">
    <property type="entry name" value="WD40/YVTN_repeat-like_dom_sf"/>
</dbReference>
<evidence type="ECO:0000256" key="1">
    <source>
        <dbReference type="ARBA" id="ARBA00005564"/>
    </source>
</evidence>
<dbReference type="AlphaFoldDB" id="A0AAX2CIS9"/>
<sequence length="352" mass="39358">MNQDELIGFIGTYTKGESEGIYRFILDVKLKEIRDIEVVVHIEDPTYFAIRHDNQYLYSVAKNNGLGGVVSFLIDTNTKQLTELNRQMVKGPSPCHVSINSKGNRVVAANYHKGTLQFYMVNRENGILEGASITYHSGSGPNKERQERPHVHYAGFAPNEAYVIAVDLGTDQLMTYKEKEGRLTEIQSLSVHPGSGPRHLVFHPNGNYAYVLTELSSEVIVLTYDKQRGRFQQIQSISALPKAYGGSNYGSAIQISSDGEFIYAANRGHNSIAIFRVNQDSGKLTFLEAISTEGNWPRDFTLDPTEHFIIVVNERSNNLILFSRNKTTGQLTLVQSNVSVPSPVCVKFLHKE</sequence>
<dbReference type="GO" id="GO:0017057">
    <property type="term" value="F:6-phosphogluconolactonase activity"/>
    <property type="evidence" value="ECO:0007669"/>
    <property type="project" value="UniProtKB-EC"/>
</dbReference>
<gene>
    <name evidence="2" type="ORF">BCB44BAC_02737</name>
</gene>
<dbReference type="Pfam" id="PF10282">
    <property type="entry name" value="Lactonase"/>
    <property type="match status" value="1"/>
</dbReference>
<accession>A0AAX2CIS9</accession>
<protein>
    <submittedName>
        <fullName evidence="2">6-phosphogluconolactonase</fullName>
        <ecNumber evidence="2">3.1.1.31</ecNumber>
    </submittedName>
</protein>
<organism evidence="2 3">
    <name type="scientific">Bacillus cytotoxicus</name>
    <dbReference type="NCBI Taxonomy" id="580165"/>
    <lineage>
        <taxon>Bacteria</taxon>
        <taxon>Bacillati</taxon>
        <taxon>Bacillota</taxon>
        <taxon>Bacilli</taxon>
        <taxon>Bacillales</taxon>
        <taxon>Bacillaceae</taxon>
        <taxon>Bacillus</taxon>
        <taxon>Bacillus cereus group</taxon>
    </lineage>
</organism>
<dbReference type="InterPro" id="IPR011048">
    <property type="entry name" value="Haem_d1_sf"/>
</dbReference>
<reference evidence="2 3" key="1">
    <citation type="submission" date="2016-08" db="EMBL/GenBank/DDBJ databases">
        <authorList>
            <person name="Loux V."/>
            <person name="Rue O."/>
        </authorList>
    </citation>
    <scope>NUCLEOTIDE SEQUENCE [LARGE SCALE GENOMIC DNA]</scope>
    <source>
        <strain evidence="2 3">AFSSA_08CEB44bac</strain>
    </source>
</reference>
<name>A0AAX2CIS9_9BACI</name>
<comment type="similarity">
    <text evidence="1">Belongs to the cycloisomerase 2 family.</text>
</comment>
<proteinExistence type="inferred from homology"/>
<dbReference type="Proteomes" id="UP000242164">
    <property type="component" value="Unassembled WGS sequence"/>
</dbReference>
<dbReference type="InterPro" id="IPR050282">
    <property type="entry name" value="Cycloisomerase_2"/>
</dbReference>
<evidence type="ECO:0000313" key="2">
    <source>
        <dbReference type="EMBL" id="SCL96315.1"/>
    </source>
</evidence>
<dbReference type="InterPro" id="IPR019405">
    <property type="entry name" value="Lactonase_7-beta_prop"/>
</dbReference>
<dbReference type="SUPFAM" id="SSF51004">
    <property type="entry name" value="C-terminal (heme d1) domain of cytochrome cd1-nitrite reductase"/>
    <property type="match status" value="1"/>
</dbReference>
<comment type="caution">
    <text evidence="2">The sequence shown here is derived from an EMBL/GenBank/DDBJ whole genome shotgun (WGS) entry which is preliminary data.</text>
</comment>
<dbReference type="GO" id="GO:0005829">
    <property type="term" value="C:cytosol"/>
    <property type="evidence" value="ECO:0007669"/>
    <property type="project" value="TreeGrafter"/>
</dbReference>